<evidence type="ECO:0000256" key="4">
    <source>
        <dbReference type="ARBA" id="ARBA00022989"/>
    </source>
</evidence>
<keyword evidence="3 6" id="KW-0812">Transmembrane</keyword>
<dbReference type="PANTHER" id="PTHR33529:SF2">
    <property type="entry name" value="LIPOPOLYSACCHARIDE EXPORT SYSTEM PERMEASE PROTEIN LPTG"/>
    <property type="match status" value="1"/>
</dbReference>
<feature type="transmembrane region" description="Helical" evidence="6">
    <location>
        <begin position="299"/>
        <end position="317"/>
    </location>
</feature>
<evidence type="ECO:0008006" key="8">
    <source>
        <dbReference type="Google" id="ProtNLM"/>
    </source>
</evidence>
<keyword evidence="2" id="KW-1003">Cell membrane</keyword>
<name>A0A0F9J7T9_9ZZZZ</name>
<dbReference type="PANTHER" id="PTHR33529">
    <property type="entry name" value="SLR0882 PROTEIN-RELATED"/>
    <property type="match status" value="1"/>
</dbReference>
<dbReference type="GO" id="GO:0055085">
    <property type="term" value="P:transmembrane transport"/>
    <property type="evidence" value="ECO:0007669"/>
    <property type="project" value="InterPro"/>
</dbReference>
<feature type="transmembrane region" description="Helical" evidence="6">
    <location>
        <begin position="273"/>
        <end position="292"/>
    </location>
</feature>
<gene>
    <name evidence="7" type="ORF">LCGC14_1487250</name>
</gene>
<dbReference type="InterPro" id="IPR030923">
    <property type="entry name" value="LptG"/>
</dbReference>
<dbReference type="GO" id="GO:0043190">
    <property type="term" value="C:ATP-binding cassette (ABC) transporter complex"/>
    <property type="evidence" value="ECO:0007669"/>
    <property type="project" value="InterPro"/>
</dbReference>
<evidence type="ECO:0000313" key="7">
    <source>
        <dbReference type="EMBL" id="KKM65839.1"/>
    </source>
</evidence>
<feature type="transmembrane region" description="Helical" evidence="6">
    <location>
        <begin position="329"/>
        <end position="349"/>
    </location>
</feature>
<comment type="subcellular location">
    <subcellularLocation>
        <location evidence="1">Cell membrane</location>
        <topology evidence="1">Multi-pass membrane protein</topology>
    </subcellularLocation>
</comment>
<keyword evidence="5 6" id="KW-0472">Membrane</keyword>
<comment type="caution">
    <text evidence="7">The sequence shown here is derived from an EMBL/GenBank/DDBJ whole genome shotgun (WGS) entry which is preliminary data.</text>
</comment>
<feature type="transmembrane region" description="Helical" evidence="6">
    <location>
        <begin position="61"/>
        <end position="81"/>
    </location>
</feature>
<reference evidence="7" key="1">
    <citation type="journal article" date="2015" name="Nature">
        <title>Complex archaea that bridge the gap between prokaryotes and eukaryotes.</title>
        <authorList>
            <person name="Spang A."/>
            <person name="Saw J.H."/>
            <person name="Jorgensen S.L."/>
            <person name="Zaremba-Niedzwiedzka K."/>
            <person name="Martijn J."/>
            <person name="Lind A.E."/>
            <person name="van Eijk R."/>
            <person name="Schleper C."/>
            <person name="Guy L."/>
            <person name="Ettema T.J."/>
        </authorList>
    </citation>
    <scope>NUCLEOTIDE SEQUENCE</scope>
</reference>
<evidence type="ECO:0000256" key="1">
    <source>
        <dbReference type="ARBA" id="ARBA00004651"/>
    </source>
</evidence>
<proteinExistence type="predicted"/>
<organism evidence="7">
    <name type="scientific">marine sediment metagenome</name>
    <dbReference type="NCBI Taxonomy" id="412755"/>
    <lineage>
        <taxon>unclassified sequences</taxon>
        <taxon>metagenomes</taxon>
        <taxon>ecological metagenomes</taxon>
    </lineage>
</organism>
<dbReference type="EMBL" id="LAZR01010650">
    <property type="protein sequence ID" value="KKM65839.1"/>
    <property type="molecule type" value="Genomic_DNA"/>
</dbReference>
<accession>A0A0F9J7T9</accession>
<feature type="transmembrane region" description="Helical" evidence="6">
    <location>
        <begin position="12"/>
        <end position="30"/>
    </location>
</feature>
<dbReference type="Pfam" id="PF03739">
    <property type="entry name" value="LptF_LptG"/>
    <property type="match status" value="1"/>
</dbReference>
<protein>
    <recommendedName>
        <fullName evidence="8">LPS export ABC transporter permease LptG</fullName>
    </recommendedName>
</protein>
<sequence length="354" mass="39144">MKLLSRYIASHILSSTVIVLLVLLGLYTFMDFVAELDDLGKGQYQLMDIVSYLLLTMPKRIYELLPVAALLGSVIGLGTLASQSELVAMRAAGISVRDINKAVMIVAGLLVIAALLIGEILRPVAEQFAMEKQSLAQTGTVGTRSEHGFWTRDGNHFNHIEEINSNGNFSNIAIYEFDDNNRLRALTKAKKATYKDGGWVLSDVVQSSIDESGVEVNAISYATWKSELNPGMLNVVVVPAEFLPVWDLLSYIDFLKTNHQSVAQYELAFWSKVMMPISTAVMVLLAVPFIFGPLRSSPIGGRVLAGTLVGLGFYIFNQSFQQLALVYDLYPFIAASAPTFLFALMAWWMNRRIN</sequence>
<evidence type="ECO:0000256" key="3">
    <source>
        <dbReference type="ARBA" id="ARBA00022692"/>
    </source>
</evidence>
<keyword evidence="4 6" id="KW-1133">Transmembrane helix</keyword>
<dbReference type="NCBIfam" id="TIGR04408">
    <property type="entry name" value="LptG_lptG"/>
    <property type="match status" value="1"/>
</dbReference>
<evidence type="ECO:0000256" key="5">
    <source>
        <dbReference type="ARBA" id="ARBA00023136"/>
    </source>
</evidence>
<dbReference type="GO" id="GO:0015920">
    <property type="term" value="P:lipopolysaccharide transport"/>
    <property type="evidence" value="ECO:0007669"/>
    <property type="project" value="TreeGrafter"/>
</dbReference>
<feature type="transmembrane region" description="Helical" evidence="6">
    <location>
        <begin position="102"/>
        <end position="121"/>
    </location>
</feature>
<evidence type="ECO:0000256" key="2">
    <source>
        <dbReference type="ARBA" id="ARBA00022475"/>
    </source>
</evidence>
<dbReference type="AlphaFoldDB" id="A0A0F9J7T9"/>
<dbReference type="InterPro" id="IPR005495">
    <property type="entry name" value="LptG/LptF_permease"/>
</dbReference>
<evidence type="ECO:0000256" key="6">
    <source>
        <dbReference type="SAM" id="Phobius"/>
    </source>
</evidence>